<evidence type="ECO:0000313" key="1">
    <source>
        <dbReference type="EMBL" id="GMH02924.1"/>
    </source>
</evidence>
<evidence type="ECO:0000313" key="2">
    <source>
        <dbReference type="Proteomes" id="UP001279734"/>
    </source>
</evidence>
<accession>A0AAD3XFI6</accession>
<sequence length="113" mass="12376">MQFGLVSEAIPLFPRPLFPKSSTESGALSCAIHENALVRFCSFSPAPVSLTFFRVLSVIARPKRNRSGLLQGYASTCISLNFCRAHSTIERSPNKTTVFGSVGRSRHYIEAIA</sequence>
<dbReference type="Proteomes" id="UP001279734">
    <property type="component" value="Unassembled WGS sequence"/>
</dbReference>
<keyword evidence="2" id="KW-1185">Reference proteome</keyword>
<gene>
    <name evidence="1" type="ORF">Nepgr_004763</name>
</gene>
<dbReference type="AlphaFoldDB" id="A0AAD3XFI6"/>
<protein>
    <submittedName>
        <fullName evidence="1">Uncharacterized protein</fullName>
    </submittedName>
</protein>
<name>A0AAD3XFI6_NEPGR</name>
<comment type="caution">
    <text evidence="1">The sequence shown here is derived from an EMBL/GenBank/DDBJ whole genome shotgun (WGS) entry which is preliminary data.</text>
</comment>
<reference evidence="1" key="1">
    <citation type="submission" date="2023-05" db="EMBL/GenBank/DDBJ databases">
        <title>Nepenthes gracilis genome sequencing.</title>
        <authorList>
            <person name="Fukushima K."/>
        </authorList>
    </citation>
    <scope>NUCLEOTIDE SEQUENCE</scope>
    <source>
        <strain evidence="1">SING2019-196</strain>
    </source>
</reference>
<proteinExistence type="predicted"/>
<dbReference type="EMBL" id="BSYO01000004">
    <property type="protein sequence ID" value="GMH02924.1"/>
    <property type="molecule type" value="Genomic_DNA"/>
</dbReference>
<organism evidence="1 2">
    <name type="scientific">Nepenthes gracilis</name>
    <name type="common">Slender pitcher plant</name>
    <dbReference type="NCBI Taxonomy" id="150966"/>
    <lineage>
        <taxon>Eukaryota</taxon>
        <taxon>Viridiplantae</taxon>
        <taxon>Streptophyta</taxon>
        <taxon>Embryophyta</taxon>
        <taxon>Tracheophyta</taxon>
        <taxon>Spermatophyta</taxon>
        <taxon>Magnoliopsida</taxon>
        <taxon>eudicotyledons</taxon>
        <taxon>Gunneridae</taxon>
        <taxon>Pentapetalae</taxon>
        <taxon>Caryophyllales</taxon>
        <taxon>Nepenthaceae</taxon>
        <taxon>Nepenthes</taxon>
    </lineage>
</organism>